<evidence type="ECO:0000313" key="7">
    <source>
        <dbReference type="EMBL" id="TKC91225.1"/>
    </source>
</evidence>
<protein>
    <submittedName>
        <fullName evidence="7">Dihydroxy-acid dehydratase</fullName>
        <ecNumber evidence="7">4.2.1.9</ecNumber>
    </submittedName>
</protein>
<comment type="similarity">
    <text evidence="1">Belongs to the IlvD/Edd family.</text>
</comment>
<proteinExistence type="inferred from homology"/>
<feature type="domain" description="Dihydroxy-acid/6-phosphogluconate dehydratase C-terminal" evidence="6">
    <location>
        <begin position="12"/>
        <end position="209"/>
    </location>
</feature>
<evidence type="ECO:0000313" key="8">
    <source>
        <dbReference type="Proteomes" id="UP000305539"/>
    </source>
</evidence>
<evidence type="ECO:0000256" key="2">
    <source>
        <dbReference type="ARBA" id="ARBA00022723"/>
    </source>
</evidence>
<dbReference type="GO" id="GO:0046872">
    <property type="term" value="F:metal ion binding"/>
    <property type="evidence" value="ECO:0007669"/>
    <property type="project" value="UniProtKB-KW"/>
</dbReference>
<keyword evidence="3" id="KW-0408">Iron</keyword>
<evidence type="ECO:0000256" key="3">
    <source>
        <dbReference type="ARBA" id="ARBA00023004"/>
    </source>
</evidence>
<dbReference type="GO" id="GO:0004160">
    <property type="term" value="F:dihydroxy-acid dehydratase activity"/>
    <property type="evidence" value="ECO:0007669"/>
    <property type="project" value="UniProtKB-EC"/>
</dbReference>
<comment type="caution">
    <text evidence="7">The sequence shown here is derived from an EMBL/GenBank/DDBJ whole genome shotgun (WGS) entry which is preliminary data.</text>
</comment>
<dbReference type="FunFam" id="3.50.30.80:FF:000001">
    <property type="entry name" value="Dihydroxy-acid dehydratase"/>
    <property type="match status" value="1"/>
</dbReference>
<dbReference type="InterPro" id="IPR056740">
    <property type="entry name" value="ILV_EDD_C"/>
</dbReference>
<accession>A0A4U1ICQ3</accession>
<evidence type="ECO:0000256" key="1">
    <source>
        <dbReference type="ARBA" id="ARBA00006486"/>
    </source>
</evidence>
<evidence type="ECO:0000259" key="6">
    <source>
        <dbReference type="Pfam" id="PF24877"/>
    </source>
</evidence>
<dbReference type="EC" id="4.2.1.9" evidence="7"/>
<dbReference type="EMBL" id="SWJE01000003">
    <property type="protein sequence ID" value="TKC91225.1"/>
    <property type="molecule type" value="Genomic_DNA"/>
</dbReference>
<sequence>ENCQDAPVYNAEVIRPLDKPLVPDGGLCVLRGNLAPSGAVLKPSAATPSLLKHRGRAVVFENFDDYKTRIADPELEVDADSVLVMKNCGPKGYPGMAEVGNMGLPPKLLAQGVTDMVRVSDARMSGTAYGTVVLHVAPEARAGGPLAVVRDGDWIELDCEAGRLHIEIDEAEIAARLKAWKDAQARQPADASGYRQLYVDHVLQADEGCDFDFLVGCRGADVPAHSH</sequence>
<keyword evidence="8" id="KW-1185">Reference proteome</keyword>
<gene>
    <name evidence="7" type="ORF">FAZ69_07675</name>
</gene>
<dbReference type="InterPro" id="IPR052352">
    <property type="entry name" value="Sugar_Degrad_Dehydratases"/>
</dbReference>
<dbReference type="Proteomes" id="UP000305539">
    <property type="component" value="Unassembled WGS sequence"/>
</dbReference>
<dbReference type="Pfam" id="PF24877">
    <property type="entry name" value="ILV_EDD_C"/>
    <property type="match status" value="1"/>
</dbReference>
<name>A0A4U1ICQ3_9BURK</name>
<evidence type="ECO:0000256" key="5">
    <source>
        <dbReference type="ARBA" id="ARBA00023239"/>
    </source>
</evidence>
<dbReference type="SUPFAM" id="SSF52016">
    <property type="entry name" value="LeuD/IlvD-like"/>
    <property type="match status" value="1"/>
</dbReference>
<dbReference type="GO" id="GO:0051536">
    <property type="term" value="F:iron-sulfur cluster binding"/>
    <property type="evidence" value="ECO:0007669"/>
    <property type="project" value="UniProtKB-KW"/>
</dbReference>
<dbReference type="InterPro" id="IPR042096">
    <property type="entry name" value="Dihydro-acid_dehy_C"/>
</dbReference>
<dbReference type="AlphaFoldDB" id="A0A4U1ICQ3"/>
<dbReference type="PANTHER" id="PTHR43183">
    <property type="entry name" value="HYPOTHETICAL DIHYDROXYACID DEHYDRATASE (EUROFUNG)-RELATED"/>
    <property type="match status" value="1"/>
</dbReference>
<evidence type="ECO:0000256" key="4">
    <source>
        <dbReference type="ARBA" id="ARBA00023014"/>
    </source>
</evidence>
<dbReference type="Gene3D" id="3.50.30.80">
    <property type="entry name" value="IlvD/EDD C-terminal domain-like"/>
    <property type="match status" value="1"/>
</dbReference>
<dbReference type="PANTHER" id="PTHR43183:SF1">
    <property type="entry name" value="HYPOTHETICAL DIHYDROXY-ACID DEHYDRATASE (EUROFUNG)-RELATED"/>
    <property type="match status" value="1"/>
</dbReference>
<keyword evidence="4" id="KW-0411">Iron-sulfur</keyword>
<organism evidence="7 8">
    <name type="scientific">Trinickia terrae</name>
    <dbReference type="NCBI Taxonomy" id="2571161"/>
    <lineage>
        <taxon>Bacteria</taxon>
        <taxon>Pseudomonadati</taxon>
        <taxon>Pseudomonadota</taxon>
        <taxon>Betaproteobacteria</taxon>
        <taxon>Burkholderiales</taxon>
        <taxon>Burkholderiaceae</taxon>
        <taxon>Trinickia</taxon>
    </lineage>
</organism>
<keyword evidence="2" id="KW-0479">Metal-binding</keyword>
<reference evidence="7 8" key="1">
    <citation type="submission" date="2019-04" db="EMBL/GenBank/DDBJ databases">
        <title>Trinickia sp. 7GSK02, isolated from subtropical forest soil.</title>
        <authorList>
            <person name="Gao Z.-H."/>
            <person name="Qiu L.-H."/>
        </authorList>
    </citation>
    <scope>NUCLEOTIDE SEQUENCE [LARGE SCALE GENOMIC DNA]</scope>
    <source>
        <strain evidence="7 8">7GSK02</strain>
    </source>
</reference>
<keyword evidence="5 7" id="KW-0456">Lyase</keyword>
<feature type="non-terminal residue" evidence="7">
    <location>
        <position position="1"/>
    </location>
</feature>